<proteinExistence type="predicted"/>
<dbReference type="InterPro" id="IPR037682">
    <property type="entry name" value="TonB_C"/>
</dbReference>
<sequence length="212" mass="22627">MARRTPTMKALAACSSLALSLLAMAPQSAAAQATVPTWREITIYASDAGYPAALARRGVQGNVTVELALDDKGRKGVVAVRDSSRSAELDALALAMARRLDIPASGAHRTGLVTFKFKKDHSATIATKSCADFNVDAAWQAATFPERSLRELPVTYESVGTLIYSLHREGAARQSFPALEPILNATVAACARTPEAGMLDVMRQEALKLIEQ</sequence>
<dbReference type="InterPro" id="IPR006260">
    <property type="entry name" value="TonB/TolA_C"/>
</dbReference>
<dbReference type="AlphaFoldDB" id="A0A1S2NHL8"/>
<organism evidence="7 8">
    <name type="scientific">Massilia timonae</name>
    <dbReference type="NCBI Taxonomy" id="47229"/>
    <lineage>
        <taxon>Bacteria</taxon>
        <taxon>Pseudomonadati</taxon>
        <taxon>Pseudomonadota</taxon>
        <taxon>Betaproteobacteria</taxon>
        <taxon>Burkholderiales</taxon>
        <taxon>Oxalobacteraceae</taxon>
        <taxon>Telluria group</taxon>
        <taxon>Massilia</taxon>
    </lineage>
</organism>
<evidence type="ECO:0000256" key="2">
    <source>
        <dbReference type="ARBA" id="ARBA00022692"/>
    </source>
</evidence>
<comment type="caution">
    <text evidence="7">The sequence shown here is derived from an EMBL/GenBank/DDBJ whole genome shotgun (WGS) entry which is preliminary data.</text>
</comment>
<evidence type="ECO:0000256" key="5">
    <source>
        <dbReference type="SAM" id="SignalP"/>
    </source>
</evidence>
<dbReference type="RefSeq" id="WP_083415111.1">
    <property type="nucleotide sequence ID" value="NZ_JRYB01000001.1"/>
</dbReference>
<keyword evidence="2" id="KW-0812">Transmembrane</keyword>
<reference evidence="7 8" key="1">
    <citation type="submission" date="2014-10" db="EMBL/GenBank/DDBJ databases">
        <authorList>
            <person name="Seo M.-J."/>
            <person name="Seok Y.J."/>
            <person name="Cha I.-T."/>
        </authorList>
    </citation>
    <scope>NUCLEOTIDE SEQUENCE [LARGE SCALE GENOMIC DNA]</scope>
    <source>
        <strain evidence="7 8">NEU</strain>
    </source>
</reference>
<dbReference type="EMBL" id="JRYB01000001">
    <property type="protein sequence ID" value="OIJ44528.1"/>
    <property type="molecule type" value="Genomic_DNA"/>
</dbReference>
<evidence type="ECO:0000256" key="4">
    <source>
        <dbReference type="ARBA" id="ARBA00023136"/>
    </source>
</evidence>
<comment type="subcellular location">
    <subcellularLocation>
        <location evidence="1">Membrane</location>
        <topology evidence="1">Single-pass membrane protein</topology>
    </subcellularLocation>
</comment>
<accession>A0A1S2NHL8</accession>
<feature type="signal peptide" evidence="5">
    <location>
        <begin position="1"/>
        <end position="25"/>
    </location>
</feature>
<feature type="domain" description="TonB C-terminal" evidence="6">
    <location>
        <begin position="35"/>
        <end position="126"/>
    </location>
</feature>
<dbReference type="SUPFAM" id="SSF74653">
    <property type="entry name" value="TolA/TonB C-terminal domain"/>
    <property type="match status" value="1"/>
</dbReference>
<gene>
    <name evidence="7" type="ORF">LO55_388</name>
</gene>
<evidence type="ECO:0000256" key="1">
    <source>
        <dbReference type="ARBA" id="ARBA00004167"/>
    </source>
</evidence>
<keyword evidence="4" id="KW-0472">Membrane</keyword>
<dbReference type="NCBIfam" id="TIGR01352">
    <property type="entry name" value="tonB_Cterm"/>
    <property type="match status" value="1"/>
</dbReference>
<feature type="chain" id="PRO_5010222450" description="TonB C-terminal domain-containing protein" evidence="5">
    <location>
        <begin position="26"/>
        <end position="212"/>
    </location>
</feature>
<dbReference type="GO" id="GO:0016020">
    <property type="term" value="C:membrane"/>
    <property type="evidence" value="ECO:0007669"/>
    <property type="project" value="UniProtKB-SubCell"/>
</dbReference>
<name>A0A1S2NHL8_9BURK</name>
<dbReference type="PROSITE" id="PS52015">
    <property type="entry name" value="TONB_CTD"/>
    <property type="match status" value="1"/>
</dbReference>
<evidence type="ECO:0000313" key="8">
    <source>
        <dbReference type="Proteomes" id="UP000180246"/>
    </source>
</evidence>
<dbReference type="Gene3D" id="3.30.1150.10">
    <property type="match status" value="1"/>
</dbReference>
<keyword evidence="5" id="KW-0732">Signal</keyword>
<protein>
    <recommendedName>
        <fullName evidence="6">TonB C-terminal domain-containing protein</fullName>
    </recommendedName>
</protein>
<dbReference type="Proteomes" id="UP000180246">
    <property type="component" value="Unassembled WGS sequence"/>
</dbReference>
<dbReference type="GO" id="GO:0055085">
    <property type="term" value="P:transmembrane transport"/>
    <property type="evidence" value="ECO:0007669"/>
    <property type="project" value="InterPro"/>
</dbReference>
<dbReference type="Pfam" id="PF03544">
    <property type="entry name" value="TonB_C"/>
    <property type="match status" value="1"/>
</dbReference>
<evidence type="ECO:0000259" key="6">
    <source>
        <dbReference type="PROSITE" id="PS52015"/>
    </source>
</evidence>
<evidence type="ECO:0000313" key="7">
    <source>
        <dbReference type="EMBL" id="OIJ44528.1"/>
    </source>
</evidence>
<keyword evidence="3" id="KW-1133">Transmembrane helix</keyword>
<evidence type="ECO:0000256" key="3">
    <source>
        <dbReference type="ARBA" id="ARBA00022989"/>
    </source>
</evidence>